<feature type="transmembrane region" description="Helical" evidence="2">
    <location>
        <begin position="25"/>
        <end position="42"/>
    </location>
</feature>
<dbReference type="Proteomes" id="UP000244811">
    <property type="component" value="Chromosome 3"/>
</dbReference>
<evidence type="ECO:0000313" key="3">
    <source>
        <dbReference type="EMBL" id="UKK01052.2"/>
    </source>
</evidence>
<feature type="transmembrane region" description="Helical" evidence="2">
    <location>
        <begin position="267"/>
        <end position="286"/>
    </location>
</feature>
<keyword evidence="2" id="KW-0472">Membrane</keyword>
<name>A0A976QSM6_THEOR</name>
<feature type="transmembrane region" description="Helical" evidence="2">
    <location>
        <begin position="412"/>
        <end position="431"/>
    </location>
</feature>
<keyword evidence="2" id="KW-0812">Transmembrane</keyword>
<evidence type="ECO:0000313" key="4">
    <source>
        <dbReference type="Proteomes" id="UP000244811"/>
    </source>
</evidence>
<accession>A0A976QSM6</accession>
<feature type="transmembrane region" description="Helical" evidence="2">
    <location>
        <begin position="186"/>
        <end position="208"/>
    </location>
</feature>
<keyword evidence="2" id="KW-1133">Transmembrane helix</keyword>
<feature type="transmembrane region" description="Helical" evidence="2">
    <location>
        <begin position="152"/>
        <end position="174"/>
    </location>
</feature>
<feature type="transmembrane region" description="Helical" evidence="2">
    <location>
        <begin position="377"/>
        <end position="400"/>
    </location>
</feature>
<protein>
    <submittedName>
        <fullName evidence="3">Uncharacterized protein</fullName>
    </submittedName>
</protein>
<feature type="region of interest" description="Disordered" evidence="1">
    <location>
        <begin position="223"/>
        <end position="245"/>
    </location>
</feature>
<feature type="transmembrane region" description="Helical" evidence="2">
    <location>
        <begin position="97"/>
        <end position="117"/>
    </location>
</feature>
<dbReference type="EMBL" id="CP056070">
    <property type="protein sequence ID" value="UKK01052.2"/>
    <property type="molecule type" value="Genomic_DNA"/>
</dbReference>
<gene>
    <name evidence="3" type="ORF">MACK_001865</name>
</gene>
<reference evidence="3" key="1">
    <citation type="submission" date="2022-07" db="EMBL/GenBank/DDBJ databases">
        <title>Evaluation of T. orientalis genome assembly methods using nanopore sequencing and analysis of variation between genomes.</title>
        <authorList>
            <person name="Yam J."/>
            <person name="Micallef M.L."/>
            <person name="Liu M."/>
            <person name="Djordjevic S.P."/>
            <person name="Bogema D.R."/>
            <person name="Jenkins C."/>
        </authorList>
    </citation>
    <scope>NUCLEOTIDE SEQUENCE</scope>
    <source>
        <strain evidence="3">Goon Nure</strain>
    </source>
</reference>
<sequence>MTTTLRSTTSESPYVEKPESATKKAALFFAGLSLLLTMRVGLNGAAFCVKRFQLDEKLFSLYVSRIYCAMELFCLMSVTIGTIYVQTTQSHYEKISIAVSIAYSFINIVLLLVFISGGTHGHLTGFYWTLIGSAVIYGQKQVFIFKLAGESLVYYLAAVPLSGIMVSTFHVITLKLFGDRRRFNTDLLVVGFQICLSVVITSIAAILWTQAFLEKENTFEEQKKKGEAKRKKHQNDIESGKNGGSSIYGKPYEGTEKAVGVLKNLPVISPMIMSIIGLGTTFAFYPGIAPGKLVDFKYINNVDVIIMILSSFPATLVALISEVTSVGANKPWTGTNGFWHAFLFFPFIQVVCEILFLKVLHYPKSEAAKMFRNPRVAAFFTVLFFMCHATSVGVGMAGVFPNSDTNITTLNLFLTLCTMNVLNFLSGGYMVEYNKYDWAHWPTRAMGGCAAFNFWLKKAAINALVNIKAVFTRDLREDILTAAVG</sequence>
<organism evidence="3 4">
    <name type="scientific">Theileria orientalis</name>
    <dbReference type="NCBI Taxonomy" id="68886"/>
    <lineage>
        <taxon>Eukaryota</taxon>
        <taxon>Sar</taxon>
        <taxon>Alveolata</taxon>
        <taxon>Apicomplexa</taxon>
        <taxon>Aconoidasida</taxon>
        <taxon>Piroplasmida</taxon>
        <taxon>Theileriidae</taxon>
        <taxon>Theileria</taxon>
    </lineage>
</organism>
<feature type="transmembrane region" description="Helical" evidence="2">
    <location>
        <begin position="62"/>
        <end position="85"/>
    </location>
</feature>
<dbReference type="AlphaFoldDB" id="A0A976QSM6"/>
<evidence type="ECO:0000256" key="1">
    <source>
        <dbReference type="SAM" id="MobiDB-lite"/>
    </source>
</evidence>
<feature type="transmembrane region" description="Helical" evidence="2">
    <location>
        <begin position="298"/>
        <end position="318"/>
    </location>
</feature>
<proteinExistence type="predicted"/>
<feature type="transmembrane region" description="Helical" evidence="2">
    <location>
        <begin position="338"/>
        <end position="357"/>
    </location>
</feature>
<evidence type="ECO:0000256" key="2">
    <source>
        <dbReference type="SAM" id="Phobius"/>
    </source>
</evidence>